<dbReference type="AlphaFoldDB" id="A0A9Q1GNQ5"/>
<keyword evidence="1" id="KW-0677">Repeat</keyword>
<dbReference type="PROSITE" id="PS51257">
    <property type="entry name" value="PROKAR_LIPOPROTEIN"/>
    <property type="match status" value="1"/>
</dbReference>
<comment type="caution">
    <text evidence="3">The sequence shown here is derived from an EMBL/GenBank/DDBJ whole genome shotgun (WGS) entry which is preliminary data.</text>
</comment>
<dbReference type="InterPro" id="IPR009091">
    <property type="entry name" value="RCC1/BLIP-II"/>
</dbReference>
<organism evidence="3 4">
    <name type="scientific">Carnegiea gigantea</name>
    <dbReference type="NCBI Taxonomy" id="171969"/>
    <lineage>
        <taxon>Eukaryota</taxon>
        <taxon>Viridiplantae</taxon>
        <taxon>Streptophyta</taxon>
        <taxon>Embryophyta</taxon>
        <taxon>Tracheophyta</taxon>
        <taxon>Spermatophyta</taxon>
        <taxon>Magnoliopsida</taxon>
        <taxon>eudicotyledons</taxon>
        <taxon>Gunneridae</taxon>
        <taxon>Pentapetalae</taxon>
        <taxon>Caryophyllales</taxon>
        <taxon>Cactineae</taxon>
        <taxon>Cactaceae</taxon>
        <taxon>Cactoideae</taxon>
        <taxon>Echinocereeae</taxon>
        <taxon>Carnegiea</taxon>
    </lineage>
</organism>
<dbReference type="EMBL" id="JAKOGI010002275">
    <property type="protein sequence ID" value="KAJ8422370.1"/>
    <property type="molecule type" value="Genomic_DNA"/>
</dbReference>
<gene>
    <name evidence="3" type="ORF">Cgig2_006440</name>
</gene>
<protein>
    <submittedName>
        <fullName evidence="3">Uncharacterized protein</fullName>
    </submittedName>
</protein>
<reference evidence="3" key="1">
    <citation type="submission" date="2022-04" db="EMBL/GenBank/DDBJ databases">
        <title>Carnegiea gigantea Genome sequencing and assembly v2.</title>
        <authorList>
            <person name="Copetti D."/>
            <person name="Sanderson M.J."/>
            <person name="Burquez A."/>
            <person name="Wojciechowski M.F."/>
        </authorList>
    </citation>
    <scope>NUCLEOTIDE SEQUENCE</scope>
    <source>
        <strain evidence="3">SGP5-SGP5p</strain>
        <tissue evidence="3">Aerial part</tissue>
    </source>
</reference>
<feature type="signal peptide" evidence="2">
    <location>
        <begin position="1"/>
        <end position="30"/>
    </location>
</feature>
<keyword evidence="2" id="KW-0732">Signal</keyword>
<accession>A0A9Q1GNQ5</accession>
<evidence type="ECO:0000256" key="1">
    <source>
        <dbReference type="ARBA" id="ARBA00022737"/>
    </source>
</evidence>
<dbReference type="Proteomes" id="UP001153076">
    <property type="component" value="Unassembled WGS sequence"/>
</dbReference>
<keyword evidence="4" id="KW-1185">Reference proteome</keyword>
<dbReference type="PANTHER" id="PTHR22870:SF91">
    <property type="entry name" value="REGULATOR OF CHROMOSOME CONDENSATION (RCC1) FAMILY WITH FYVE ZINC FINGER DOMAIN-CONTAINING PROTEIN"/>
    <property type="match status" value="1"/>
</dbReference>
<feature type="chain" id="PRO_5040305977" evidence="2">
    <location>
        <begin position="31"/>
        <end position="519"/>
    </location>
</feature>
<dbReference type="Gene3D" id="2.130.10.30">
    <property type="entry name" value="Regulator of chromosome condensation 1/beta-lactamase-inhibitor protein II"/>
    <property type="match status" value="1"/>
</dbReference>
<evidence type="ECO:0000313" key="4">
    <source>
        <dbReference type="Proteomes" id="UP001153076"/>
    </source>
</evidence>
<name>A0A9Q1GNQ5_9CARY</name>
<dbReference type="OrthoDB" id="5981550at2759"/>
<evidence type="ECO:0000313" key="3">
    <source>
        <dbReference type="EMBL" id="KAJ8422370.1"/>
    </source>
</evidence>
<proteinExistence type="predicted"/>
<evidence type="ECO:0000256" key="2">
    <source>
        <dbReference type="SAM" id="SignalP"/>
    </source>
</evidence>
<dbReference type="SUPFAM" id="SSF50985">
    <property type="entry name" value="RCC1/BLIP-II"/>
    <property type="match status" value="1"/>
</dbReference>
<dbReference type="PANTHER" id="PTHR22870">
    <property type="entry name" value="REGULATOR OF CHROMOSOME CONDENSATION"/>
    <property type="match status" value="1"/>
</dbReference>
<dbReference type="InterPro" id="IPR051210">
    <property type="entry name" value="Ub_ligase/GEF_domain"/>
</dbReference>
<sequence>MRAFSSPFVLIIIKSFNFLNCFLLSFSCSGDEILSGISPVAVKRSKAILCVESRTYSKNHAFYLTFNYMLNLDISPKNLQETGTLIISPKICKDKVEAEAKVSVMGGVTKAFPSILIFTPLCYEMDALMCLIESASHSQKANVASENTNLWVKGSALDALRVTVSIPVIGLLKPWESNVFLEAFHIWQLNLDHDSVPYPRDVESLFGFTTILVACGGWLHLAVMVEVVMTQFNSSVSLGKLFTRGDGDKIVLVKGTKESQLKPTCAPLFIEHIRPHIYNGECKGKLTGEIVEEIACNAYYVAVLTSRSEGYTCRRAANGRLGLGDIEYRKTPTLIEPLEDRHVKFVPCEQLYVCISGYLVFHSPNVHHADALLDFLRKNIIATIMDFSKDAKQAIPKPALPPSGVSFTSWLVSPFLRKLSPSHSTTPVLMASGLPFSKTVADSLKKTSGHLYKEVIKLRAQVCTVSSSHVMFPFIALAAEESAGYKAAREVIKSFTAEVRMYKNPFIFHGSYCGVLGIT</sequence>